<evidence type="ECO:0000256" key="2">
    <source>
        <dbReference type="ARBA" id="ARBA00009533"/>
    </source>
</evidence>
<comment type="cofactor">
    <cofactor evidence="1 7">
        <name>pyridoxal 5'-phosphate</name>
        <dbReference type="ChEBI" id="CHEBI:597326"/>
    </cofactor>
</comment>
<dbReference type="InterPro" id="IPR015424">
    <property type="entry name" value="PyrdxlP-dep_Trfase"/>
</dbReference>
<comment type="similarity">
    <text evidence="2 7">Belongs to the group II decarboxylase family.</text>
</comment>
<evidence type="ECO:0000256" key="4">
    <source>
        <dbReference type="ARBA" id="ARBA00022898"/>
    </source>
</evidence>
<dbReference type="GO" id="GO:0006538">
    <property type="term" value="P:L-glutamate catabolic process"/>
    <property type="evidence" value="ECO:0007669"/>
    <property type="project" value="TreeGrafter"/>
</dbReference>
<dbReference type="InterPro" id="IPR015421">
    <property type="entry name" value="PyrdxlP-dep_Trfase_major"/>
</dbReference>
<dbReference type="InterPro" id="IPR010107">
    <property type="entry name" value="Glutamate_decarboxylase"/>
</dbReference>
<name>A0A7T2IWC2_ECOLX</name>
<dbReference type="EMBL" id="CP065610">
    <property type="protein sequence ID" value="QPR02752.1"/>
    <property type="molecule type" value="Genomic_DNA"/>
</dbReference>
<dbReference type="SUPFAM" id="SSF53383">
    <property type="entry name" value="PLP-dependent transferases"/>
    <property type="match status" value="1"/>
</dbReference>
<comment type="catalytic activity">
    <reaction evidence="6">
        <text>L-glutamate + H(+) = 4-aminobutanoate + CO2</text>
        <dbReference type="Rhea" id="RHEA:17785"/>
        <dbReference type="ChEBI" id="CHEBI:15378"/>
        <dbReference type="ChEBI" id="CHEBI:16526"/>
        <dbReference type="ChEBI" id="CHEBI:29985"/>
        <dbReference type="ChEBI" id="CHEBI:59888"/>
        <dbReference type="EC" id="4.1.1.15"/>
    </reaction>
</comment>
<evidence type="ECO:0000313" key="8">
    <source>
        <dbReference type="EMBL" id="QPR02752.1"/>
    </source>
</evidence>
<evidence type="ECO:0000256" key="1">
    <source>
        <dbReference type="ARBA" id="ARBA00001933"/>
    </source>
</evidence>
<dbReference type="GO" id="GO:0004351">
    <property type="term" value="F:glutamate decarboxylase activity"/>
    <property type="evidence" value="ECO:0007669"/>
    <property type="project" value="UniProtKB-EC"/>
</dbReference>
<protein>
    <recommendedName>
        <fullName evidence="3">glutamate decarboxylase</fullName>
        <ecNumber evidence="3">4.1.1.15</ecNumber>
    </recommendedName>
</protein>
<evidence type="ECO:0000256" key="3">
    <source>
        <dbReference type="ARBA" id="ARBA00012421"/>
    </source>
</evidence>
<keyword evidence="5 7" id="KW-0456">Lyase</keyword>
<sequence length="78" mass="9165">MQICWHKFCRYCDVKLRKISLYDHRLIMNAEEVLKHVDENTIGVVTTLGITCFYFCKADCVSVFKISIKLILVFIFIS</sequence>
<evidence type="ECO:0000256" key="5">
    <source>
        <dbReference type="ARBA" id="ARBA00023239"/>
    </source>
</evidence>
<dbReference type="Proteomes" id="UP000594864">
    <property type="component" value="Plasmid unnamed1"/>
</dbReference>
<evidence type="ECO:0000256" key="6">
    <source>
        <dbReference type="ARBA" id="ARBA00048868"/>
    </source>
</evidence>
<dbReference type="PANTHER" id="PTHR43321">
    <property type="entry name" value="GLUTAMATE DECARBOXYLASE"/>
    <property type="match status" value="1"/>
</dbReference>
<accession>A0A7T2IWC2</accession>
<keyword evidence="8" id="KW-0614">Plasmid</keyword>
<gene>
    <name evidence="8" type="ORF">I6H02_00025</name>
</gene>
<dbReference type="GO" id="GO:0005829">
    <property type="term" value="C:cytosol"/>
    <property type="evidence" value="ECO:0007669"/>
    <property type="project" value="TreeGrafter"/>
</dbReference>
<reference evidence="8 9" key="1">
    <citation type="submission" date="2020-12" db="EMBL/GenBank/DDBJ databases">
        <title>FDA dAtabase for Regulatory Grade micrObial Sequences (FDA-ARGOS): Supporting development and validation of Infectious Disease Dx tests.</title>
        <authorList>
            <person name="Sproer C."/>
            <person name="Gronow S."/>
            <person name="Severitt S."/>
            <person name="Schroder I."/>
            <person name="Tallon L."/>
            <person name="Sadzewicz L."/>
            <person name="Zhao X."/>
            <person name="Boylan J."/>
            <person name="Ott S."/>
            <person name="Bowen H."/>
            <person name="Vavikolanu K."/>
            <person name="Mehta A."/>
            <person name="Aluvathingal J."/>
            <person name="Nadendla S."/>
            <person name="Lowell S."/>
            <person name="Myers T."/>
            <person name="Yan Y."/>
            <person name="Sichtig H."/>
        </authorList>
    </citation>
    <scope>NUCLEOTIDE SEQUENCE [LARGE SCALE GENOMIC DNA]</scope>
    <source>
        <strain evidence="8 9">FDAARGOS_945</strain>
        <plasmid evidence="8 9">unnamed1</plasmid>
    </source>
</reference>
<geneLocation type="plasmid" evidence="8 9">
    <name>unnamed1</name>
</geneLocation>
<dbReference type="EC" id="4.1.1.15" evidence="3"/>
<proteinExistence type="inferred from homology"/>
<dbReference type="PANTHER" id="PTHR43321:SF3">
    <property type="entry name" value="GLUTAMATE DECARBOXYLASE"/>
    <property type="match status" value="1"/>
</dbReference>
<dbReference type="AlphaFoldDB" id="A0A7T2IWC2"/>
<dbReference type="GO" id="GO:0030170">
    <property type="term" value="F:pyridoxal phosphate binding"/>
    <property type="evidence" value="ECO:0007669"/>
    <property type="project" value="InterPro"/>
</dbReference>
<organism evidence="8 9">
    <name type="scientific">Escherichia coli</name>
    <dbReference type="NCBI Taxonomy" id="562"/>
    <lineage>
        <taxon>Bacteria</taxon>
        <taxon>Pseudomonadati</taxon>
        <taxon>Pseudomonadota</taxon>
        <taxon>Gammaproteobacteria</taxon>
        <taxon>Enterobacterales</taxon>
        <taxon>Enterobacteriaceae</taxon>
        <taxon>Escherichia</taxon>
    </lineage>
</organism>
<evidence type="ECO:0000313" key="9">
    <source>
        <dbReference type="Proteomes" id="UP000594864"/>
    </source>
</evidence>
<keyword evidence="4 7" id="KW-0663">Pyridoxal phosphate</keyword>
<dbReference type="Gene3D" id="3.40.640.10">
    <property type="entry name" value="Type I PLP-dependent aspartate aminotransferase-like (Major domain)"/>
    <property type="match status" value="1"/>
</dbReference>
<dbReference type="Pfam" id="PF00282">
    <property type="entry name" value="Pyridoxal_deC"/>
    <property type="match status" value="1"/>
</dbReference>
<evidence type="ECO:0000256" key="7">
    <source>
        <dbReference type="RuleBase" id="RU000382"/>
    </source>
</evidence>
<dbReference type="InterPro" id="IPR002129">
    <property type="entry name" value="PyrdxlP-dep_de-COase"/>
</dbReference>